<gene>
    <name evidence="1" type="ORF">PAN0_005c2778</name>
</gene>
<sequence>MEANAESNTRRDSAHADSTDAPEATASTPLLPRAPASHARKPRPRYTTLGLFLTVVVVLGVLVLSLLGLHSAADDGATSLWPNATLSNGTHTFRRTVILISLDGAKPVYLDSGHAPHIQSLSMQPHGRRAEYMQPVFPTLTFPNHWALLTGLYASSHGIVANDFTLGTTHAQFYYTDPHRSWSGSWWLGEPIWATVQRAGLSAAVLMWPGPPVTAAGVRPRYFQKYESGPEWDLQGRKRAVLDWIDMDNVQDRPSLICAYVPDIDQAAHRFGPNSTQALQAVRAVDAFVGELHTELVHARNLGGVVDVVVVSDHGMTTTSNARLVFLDQVLGAEVLASLQTRDAWPLAGLRFRGSQLEQDRMAQLAYTQLKKDAKGYDVFWRQELPERWHLNSPTVRDRLAPLWMVPWPGWSITDHAEFATFANGTYAPRGNHGYDNTHPDMHAIFTATGPSFSPHGQAGKANMEAFENVQVHNLVARILGVPPHTRASTNGTWSFWTPHLRPGL</sequence>
<keyword evidence="2" id="KW-1185">Reference proteome</keyword>
<dbReference type="AlphaFoldDB" id="A0A081CD18"/>
<dbReference type="Proteomes" id="UP000053758">
    <property type="component" value="Unassembled WGS sequence"/>
</dbReference>
<dbReference type="Gene3D" id="3.40.720.10">
    <property type="entry name" value="Alkaline Phosphatase, subunit A"/>
    <property type="match status" value="1"/>
</dbReference>
<dbReference type="PANTHER" id="PTHR10151">
    <property type="entry name" value="ECTONUCLEOTIDE PYROPHOSPHATASE/PHOSPHODIESTERASE"/>
    <property type="match status" value="1"/>
</dbReference>
<dbReference type="GO" id="GO:0017111">
    <property type="term" value="F:ribonucleoside triphosphate phosphatase activity"/>
    <property type="evidence" value="ECO:0007669"/>
    <property type="project" value="TreeGrafter"/>
</dbReference>
<dbReference type="EMBL" id="DF830072">
    <property type="protein sequence ID" value="GAK64564.1"/>
    <property type="molecule type" value="Genomic_DNA"/>
</dbReference>
<dbReference type="HOGENOM" id="CLU_017594_4_2_1"/>
<dbReference type="GO" id="GO:0047429">
    <property type="term" value="F:nucleoside triphosphate diphosphatase activity"/>
    <property type="evidence" value="ECO:0007669"/>
    <property type="project" value="TreeGrafter"/>
</dbReference>
<dbReference type="Gene3D" id="3.30.1360.180">
    <property type="match status" value="1"/>
</dbReference>
<dbReference type="CDD" id="cd16018">
    <property type="entry name" value="Enpp"/>
    <property type="match status" value="1"/>
</dbReference>
<dbReference type="SUPFAM" id="SSF53649">
    <property type="entry name" value="Alkaline phosphatase-like"/>
    <property type="match status" value="1"/>
</dbReference>
<name>A0A081CD18_PSEA2</name>
<dbReference type="Pfam" id="PF01663">
    <property type="entry name" value="Phosphodiest"/>
    <property type="match status" value="1"/>
</dbReference>
<evidence type="ECO:0000313" key="2">
    <source>
        <dbReference type="Proteomes" id="UP000053758"/>
    </source>
</evidence>
<dbReference type="OrthoDB" id="415411at2759"/>
<proteinExistence type="predicted"/>
<accession>A0A081CD18</accession>
<dbReference type="InterPro" id="IPR002591">
    <property type="entry name" value="Phosphodiest/P_Trfase"/>
</dbReference>
<dbReference type="FunFam" id="3.30.1360.180:FF:000003">
    <property type="entry name" value="Type I phosphodiesterase/nucleotide pyrophosphatase family protein"/>
    <property type="match status" value="1"/>
</dbReference>
<reference evidence="2" key="1">
    <citation type="journal article" date="2014" name="Genome Announc.">
        <title>Draft Genome Sequence of the Yeast Pseudozyma antarctica Type Strain JCM10317, a Producer of the Glycolipid Biosurfactants, Mannosylerythritol Lipids.</title>
        <authorList>
            <person name="Saika A."/>
            <person name="Koike H."/>
            <person name="Hori T."/>
            <person name="Fukuoka T."/>
            <person name="Sato S."/>
            <person name="Habe H."/>
            <person name="Kitamoto D."/>
            <person name="Morita T."/>
        </authorList>
    </citation>
    <scope>NUCLEOTIDE SEQUENCE [LARGE SCALE GENOMIC DNA]</scope>
    <source>
        <strain evidence="2">JCM 10317</strain>
    </source>
</reference>
<protein>
    <submittedName>
        <fullName evidence="1">Phosphodiest-domain-containing protein</fullName>
    </submittedName>
</protein>
<evidence type="ECO:0000313" key="1">
    <source>
        <dbReference type="EMBL" id="GAK64564.1"/>
    </source>
</evidence>
<dbReference type="GO" id="GO:0009141">
    <property type="term" value="P:nucleoside triphosphate metabolic process"/>
    <property type="evidence" value="ECO:0007669"/>
    <property type="project" value="TreeGrafter"/>
</dbReference>
<organism evidence="1 2">
    <name type="scientific">Pseudozyma antarctica</name>
    <name type="common">Yeast</name>
    <name type="synonym">Candida antarctica</name>
    <dbReference type="NCBI Taxonomy" id="84753"/>
    <lineage>
        <taxon>Eukaryota</taxon>
        <taxon>Fungi</taxon>
        <taxon>Dikarya</taxon>
        <taxon>Basidiomycota</taxon>
        <taxon>Ustilaginomycotina</taxon>
        <taxon>Ustilaginomycetes</taxon>
        <taxon>Ustilaginales</taxon>
        <taxon>Ustilaginaceae</taxon>
        <taxon>Moesziomyces</taxon>
    </lineage>
</organism>
<dbReference type="GeneID" id="26303454"/>
<dbReference type="RefSeq" id="XP_014657504.1">
    <property type="nucleotide sequence ID" value="XM_014802018.1"/>
</dbReference>
<dbReference type="InterPro" id="IPR017850">
    <property type="entry name" value="Alkaline_phosphatase_core_sf"/>
</dbReference>
<dbReference type="PANTHER" id="PTHR10151:SF120">
    <property type="entry name" value="BIS(5'-ADENOSYL)-TRIPHOSPHATASE"/>
    <property type="match status" value="1"/>
</dbReference>